<sequence length="339" mass="37141">MLPPTLPKYKNLSIPPGMPARTSWNLFSTPTHQDSLGTLNQITTFVTLSAASEIRSGVSVSLNWGLENLDCAGFGRQKLERKVVDWRKEGLKAAGSEEKEGGGGDGGLFSFDDELRFNTQIGSQWDGLRHWGHSKTGFYYQGIHHNDLLATPHLGIEHISQKGGLCTRGILIDYPLYCSQNNISFNPMSTHSIPLSTLTSILASTSTIPRAGDILLLRTGFLSTYHTLTPSERTSQITNGSAWIGVLGDEAMVEWLWDTGIAAVAADNMGFECWPPVNKEWMLHDHLLACLGMPIGELWDLEGLAKECERNGRWSFFLTSAPLNVRGGIASPPNALAVF</sequence>
<dbReference type="Gene3D" id="3.50.30.50">
    <property type="entry name" value="Putative cyclase"/>
    <property type="match status" value="1"/>
</dbReference>
<protein>
    <submittedName>
        <fullName evidence="2">Putative cyclase</fullName>
    </submittedName>
</protein>
<dbReference type="GO" id="GO:0004061">
    <property type="term" value="F:arylformamidase activity"/>
    <property type="evidence" value="ECO:0007669"/>
    <property type="project" value="InterPro"/>
</dbReference>
<comment type="similarity">
    <text evidence="1">Belongs to the Cyclase 1 superfamily.</text>
</comment>
<organism evidence="2 3">
    <name type="scientific">Glarea lozoyensis (strain ATCC 20868 / MF5171)</name>
    <dbReference type="NCBI Taxonomy" id="1116229"/>
    <lineage>
        <taxon>Eukaryota</taxon>
        <taxon>Fungi</taxon>
        <taxon>Dikarya</taxon>
        <taxon>Ascomycota</taxon>
        <taxon>Pezizomycotina</taxon>
        <taxon>Leotiomycetes</taxon>
        <taxon>Helotiales</taxon>
        <taxon>Helotiaceae</taxon>
        <taxon>Glarea</taxon>
    </lineage>
</organism>
<dbReference type="PANTHER" id="PTHR34861:SF11">
    <property type="entry name" value="CYCLASE"/>
    <property type="match status" value="1"/>
</dbReference>
<dbReference type="Pfam" id="PF04199">
    <property type="entry name" value="Cyclase"/>
    <property type="match status" value="1"/>
</dbReference>
<dbReference type="GO" id="GO:0019441">
    <property type="term" value="P:L-tryptophan catabolic process to kynurenine"/>
    <property type="evidence" value="ECO:0007669"/>
    <property type="project" value="InterPro"/>
</dbReference>
<accession>S3D4G2</accession>
<dbReference type="eggNOG" id="ENOG502RXQJ">
    <property type="taxonomic scope" value="Eukaryota"/>
</dbReference>
<dbReference type="SUPFAM" id="SSF102198">
    <property type="entry name" value="Putative cyclase"/>
    <property type="match status" value="1"/>
</dbReference>
<evidence type="ECO:0000313" key="3">
    <source>
        <dbReference type="Proteomes" id="UP000016922"/>
    </source>
</evidence>
<gene>
    <name evidence="2" type="ORF">GLAREA_06329</name>
</gene>
<dbReference type="PANTHER" id="PTHR34861">
    <property type="match status" value="1"/>
</dbReference>
<dbReference type="HOGENOM" id="CLU_030671_1_0_1"/>
<name>S3D4G2_GLAL2</name>
<keyword evidence="3" id="KW-1185">Reference proteome</keyword>
<dbReference type="InterPro" id="IPR007325">
    <property type="entry name" value="KFase/CYL"/>
</dbReference>
<dbReference type="RefSeq" id="XP_008079934.1">
    <property type="nucleotide sequence ID" value="XM_008081743.1"/>
</dbReference>
<reference evidence="2 3" key="1">
    <citation type="journal article" date="2013" name="BMC Genomics">
        <title>Genomics-driven discovery of the pneumocandin biosynthetic gene cluster in the fungus Glarea lozoyensis.</title>
        <authorList>
            <person name="Chen L."/>
            <person name="Yue Q."/>
            <person name="Zhang X."/>
            <person name="Xiang M."/>
            <person name="Wang C."/>
            <person name="Li S."/>
            <person name="Che Y."/>
            <person name="Ortiz-Lopez F.J."/>
            <person name="Bills G.F."/>
            <person name="Liu X."/>
            <person name="An Z."/>
        </authorList>
    </citation>
    <scope>NUCLEOTIDE SEQUENCE [LARGE SCALE GENOMIC DNA]</scope>
    <source>
        <strain evidence="3">ATCC 20868 / MF5171</strain>
    </source>
</reference>
<dbReference type="EMBL" id="KE145358">
    <property type="protein sequence ID" value="EPE33317.1"/>
    <property type="molecule type" value="Genomic_DNA"/>
</dbReference>
<evidence type="ECO:0000256" key="1">
    <source>
        <dbReference type="ARBA" id="ARBA00007865"/>
    </source>
</evidence>
<dbReference type="OMA" id="WCKQGIV"/>
<dbReference type="KEGG" id="glz:GLAREA_06329"/>
<evidence type="ECO:0000313" key="2">
    <source>
        <dbReference type="EMBL" id="EPE33317.1"/>
    </source>
</evidence>
<dbReference type="GeneID" id="19465383"/>
<dbReference type="Proteomes" id="UP000016922">
    <property type="component" value="Unassembled WGS sequence"/>
</dbReference>
<proteinExistence type="inferred from homology"/>
<dbReference type="InterPro" id="IPR037175">
    <property type="entry name" value="KFase_sf"/>
</dbReference>
<dbReference type="OrthoDB" id="5396at2759"/>
<dbReference type="AlphaFoldDB" id="S3D4G2"/>